<organism evidence="9 10">
    <name type="scientific">Butyrivibrio proteoclasticus</name>
    <dbReference type="NCBI Taxonomy" id="43305"/>
    <lineage>
        <taxon>Bacteria</taxon>
        <taxon>Bacillati</taxon>
        <taxon>Bacillota</taxon>
        <taxon>Clostridia</taxon>
        <taxon>Lachnospirales</taxon>
        <taxon>Lachnospiraceae</taxon>
        <taxon>Butyrivibrio</taxon>
    </lineage>
</organism>
<feature type="domain" description="Flagellar assembly protein FliH/Type III secretion system HrpE" evidence="8">
    <location>
        <begin position="152"/>
        <end position="271"/>
    </location>
</feature>
<keyword evidence="10" id="KW-1185">Reference proteome</keyword>
<keyword evidence="3" id="KW-0813">Transport</keyword>
<protein>
    <submittedName>
        <fullName evidence="9">Flagellar assembly protein FliH</fullName>
    </submittedName>
</protein>
<evidence type="ECO:0000256" key="3">
    <source>
        <dbReference type="ARBA" id="ARBA00022448"/>
    </source>
</evidence>
<evidence type="ECO:0000256" key="4">
    <source>
        <dbReference type="ARBA" id="ARBA00022795"/>
    </source>
</evidence>
<sequence length="292" mass="32996">MSNLFKGAFISFDVSDARIIDNNELANKKIVEFQERELKRQKTLKSEEDGFSEGDETTDFIPGINMEQLDQLTEDQSIIGAPSEETQSDMEAVQAEIDFKLQQASEQAEMMISDARNQAEGIKAEAIEQGHQEGYDCGYQEGMAAVESLKADIEAQREGLEKEYQTLVDELEPEMVDVLTQIYEHVLGIKLRDEKEVILHLLKNTLSRIEPGNDLIVHVSSDDYDDVMDQKEVLDACVTSPNTTMEIIEDPLLKENECMIESDSGVFDCSLGVELSEISRKLKLLSFDRKKR</sequence>
<dbReference type="GO" id="GO:0044781">
    <property type="term" value="P:bacterial-type flagellum organization"/>
    <property type="evidence" value="ECO:0007669"/>
    <property type="project" value="UniProtKB-KW"/>
</dbReference>
<dbReference type="Proteomes" id="UP000182624">
    <property type="component" value="Unassembled WGS sequence"/>
</dbReference>
<dbReference type="RefSeq" id="WP_074883531.1">
    <property type="nucleotide sequence ID" value="NZ_FOXO01000002.1"/>
</dbReference>
<keyword evidence="7" id="KW-0175">Coiled coil</keyword>
<reference evidence="10" key="1">
    <citation type="submission" date="2016-10" db="EMBL/GenBank/DDBJ databases">
        <authorList>
            <person name="Varghese N."/>
            <person name="Submissions S."/>
        </authorList>
    </citation>
    <scope>NUCLEOTIDE SEQUENCE [LARGE SCALE GENOMIC DNA]</scope>
    <source>
        <strain evidence="10">P18</strain>
    </source>
</reference>
<dbReference type="GO" id="GO:0015031">
    <property type="term" value="P:protein transport"/>
    <property type="evidence" value="ECO:0007669"/>
    <property type="project" value="UniProtKB-KW"/>
</dbReference>
<evidence type="ECO:0000256" key="5">
    <source>
        <dbReference type="ARBA" id="ARBA00022927"/>
    </source>
</evidence>
<evidence type="ECO:0000256" key="7">
    <source>
        <dbReference type="SAM" id="Coils"/>
    </source>
</evidence>
<dbReference type="OrthoDB" id="9786341at2"/>
<keyword evidence="9" id="KW-0969">Cilium</keyword>
<dbReference type="Gene3D" id="1.20.5.2950">
    <property type="match status" value="1"/>
</dbReference>
<dbReference type="AlphaFoldDB" id="A0A1I5QIC6"/>
<dbReference type="EMBL" id="FOXO01000002">
    <property type="protein sequence ID" value="SFP45821.1"/>
    <property type="molecule type" value="Genomic_DNA"/>
</dbReference>
<feature type="coiled-coil region" evidence="7">
    <location>
        <begin position="105"/>
        <end position="170"/>
    </location>
</feature>
<dbReference type="InterPro" id="IPR018035">
    <property type="entry name" value="Flagellar_FliH/T3SS_HrpE"/>
</dbReference>
<name>A0A1I5QIC6_9FIRM</name>
<dbReference type="Pfam" id="PF02108">
    <property type="entry name" value="FliH"/>
    <property type="match status" value="1"/>
</dbReference>
<proteinExistence type="inferred from homology"/>
<comment type="similarity">
    <text evidence="2">Belongs to the FliH family.</text>
</comment>
<keyword evidence="4" id="KW-1005">Bacterial flagellum biogenesis</keyword>
<dbReference type="GO" id="GO:0005829">
    <property type="term" value="C:cytosol"/>
    <property type="evidence" value="ECO:0007669"/>
    <property type="project" value="TreeGrafter"/>
</dbReference>
<accession>A0A1I5QIC6</accession>
<evidence type="ECO:0000313" key="10">
    <source>
        <dbReference type="Proteomes" id="UP000182624"/>
    </source>
</evidence>
<evidence type="ECO:0000259" key="8">
    <source>
        <dbReference type="Pfam" id="PF02108"/>
    </source>
</evidence>
<comment type="function">
    <text evidence="1">Needed for flagellar regrowth and assembly.</text>
</comment>
<dbReference type="PANTHER" id="PTHR34982:SF1">
    <property type="entry name" value="FLAGELLAR ASSEMBLY PROTEIN FLIH"/>
    <property type="match status" value="1"/>
</dbReference>
<dbReference type="PANTHER" id="PTHR34982">
    <property type="entry name" value="YOP PROTEINS TRANSLOCATION PROTEIN L"/>
    <property type="match status" value="1"/>
</dbReference>
<keyword evidence="9" id="KW-0966">Cell projection</keyword>
<keyword evidence="6" id="KW-1006">Bacterial flagellum protein export</keyword>
<gene>
    <name evidence="9" type="ORF">SAMN04487928_102136</name>
</gene>
<dbReference type="CDD" id="cd06503">
    <property type="entry name" value="ATP-synt_Fo_b"/>
    <property type="match status" value="1"/>
</dbReference>
<evidence type="ECO:0000256" key="1">
    <source>
        <dbReference type="ARBA" id="ARBA00003041"/>
    </source>
</evidence>
<evidence type="ECO:0000256" key="2">
    <source>
        <dbReference type="ARBA" id="ARBA00006602"/>
    </source>
</evidence>
<evidence type="ECO:0000313" key="9">
    <source>
        <dbReference type="EMBL" id="SFP45821.1"/>
    </source>
</evidence>
<dbReference type="InterPro" id="IPR051472">
    <property type="entry name" value="T3SS_Stator/FliH"/>
</dbReference>
<evidence type="ECO:0000256" key="6">
    <source>
        <dbReference type="ARBA" id="ARBA00023225"/>
    </source>
</evidence>
<keyword evidence="5" id="KW-0653">Protein transport</keyword>
<keyword evidence="9" id="KW-0282">Flagellum</keyword>